<comment type="caution">
    <text evidence="7">The sequence shown here is derived from an EMBL/GenBank/DDBJ whole genome shotgun (WGS) entry which is preliminary data.</text>
</comment>
<dbReference type="AlphaFoldDB" id="A0A8H3V747"/>
<dbReference type="SUPFAM" id="SSF53474">
    <property type="entry name" value="alpha/beta-Hydrolases"/>
    <property type="match status" value="1"/>
</dbReference>
<reference evidence="7 8" key="1">
    <citation type="submission" date="2019-07" db="EMBL/GenBank/DDBJ databases">
        <title>Venturia inaequalis Genome Resource.</title>
        <authorList>
            <person name="Lichtner F.J."/>
        </authorList>
    </citation>
    <scope>NUCLEOTIDE SEQUENCE [LARGE SCALE GENOMIC DNA]</scope>
    <source>
        <strain evidence="7 8">DMI_063113</strain>
    </source>
</reference>
<sequence length="290" mass="32555">MGDNTASPSHPSTVESPFPDFSQLALSTWYYQTHLESQAKPDSSQQPDLVILSTWMGAAPKHVLKYVSAYRKIYPNAALLVLTNGVQDIIFRPSSHYEKHLRAAISVIRSTHQQNPQAKIVLHLFSNGGAHTICQLAKLYRKLYSQPLPLHGTILDSAPGRATYKRSIAAMSVGLPKSFPLRILGILILHMACIAMWLQRHILGGENVITRVRRELNDPLLFPTGARRVYIYSKTDEMVDWETVEEHASEAEGDGVGVERERFGNSRHVGHMMEDFDRYWGAVGRIIRGS</sequence>
<name>A0A8H3V747_VENIN</name>
<dbReference type="EMBL" id="WNWR01000359">
    <property type="protein sequence ID" value="KAE9981604.1"/>
    <property type="molecule type" value="Genomic_DNA"/>
</dbReference>
<proteinExistence type="inferred from homology"/>
<evidence type="ECO:0000256" key="6">
    <source>
        <dbReference type="ARBA" id="ARBA00034303"/>
    </source>
</evidence>
<keyword evidence="2" id="KW-0812">Transmembrane</keyword>
<evidence type="ECO:0000256" key="5">
    <source>
        <dbReference type="ARBA" id="ARBA00023242"/>
    </source>
</evidence>
<evidence type="ECO:0000313" key="7">
    <source>
        <dbReference type="EMBL" id="KAE9981604.1"/>
    </source>
</evidence>
<comment type="subcellular location">
    <subcellularLocation>
        <location evidence="6">Nucleus outer membrane</location>
        <topology evidence="6">Single-pass membrane protein</topology>
    </subcellularLocation>
</comment>
<dbReference type="InterPro" id="IPR029058">
    <property type="entry name" value="AB_hydrolase_fold"/>
</dbReference>
<keyword evidence="4" id="KW-0472">Membrane</keyword>
<dbReference type="Proteomes" id="UP000490939">
    <property type="component" value="Unassembled WGS sequence"/>
</dbReference>
<accession>A0A8H3V747</accession>
<keyword evidence="5" id="KW-0539">Nucleus</keyword>
<dbReference type="InterPro" id="IPR008547">
    <property type="entry name" value="DUF829_TMEM53"/>
</dbReference>
<evidence type="ECO:0000256" key="4">
    <source>
        <dbReference type="ARBA" id="ARBA00023136"/>
    </source>
</evidence>
<dbReference type="PANTHER" id="PTHR12265">
    <property type="entry name" value="TRANSMEMBRANE PROTEIN 53"/>
    <property type="match status" value="1"/>
</dbReference>
<evidence type="ECO:0000256" key="3">
    <source>
        <dbReference type="ARBA" id="ARBA00022989"/>
    </source>
</evidence>
<evidence type="ECO:0000256" key="2">
    <source>
        <dbReference type="ARBA" id="ARBA00022692"/>
    </source>
</evidence>
<organism evidence="7 8">
    <name type="scientific">Venturia inaequalis</name>
    <name type="common">Apple scab fungus</name>
    <dbReference type="NCBI Taxonomy" id="5025"/>
    <lineage>
        <taxon>Eukaryota</taxon>
        <taxon>Fungi</taxon>
        <taxon>Dikarya</taxon>
        <taxon>Ascomycota</taxon>
        <taxon>Pezizomycotina</taxon>
        <taxon>Dothideomycetes</taxon>
        <taxon>Pleosporomycetidae</taxon>
        <taxon>Venturiales</taxon>
        <taxon>Venturiaceae</taxon>
        <taxon>Venturia</taxon>
    </lineage>
</organism>
<evidence type="ECO:0000313" key="8">
    <source>
        <dbReference type="Proteomes" id="UP000490939"/>
    </source>
</evidence>
<comment type="similarity">
    <text evidence="1">Belongs to the TMEM53 family.</text>
</comment>
<gene>
    <name evidence="7" type="ORF">EG327_006145</name>
</gene>
<dbReference type="GO" id="GO:0005640">
    <property type="term" value="C:nuclear outer membrane"/>
    <property type="evidence" value="ECO:0007669"/>
    <property type="project" value="UniProtKB-SubCell"/>
</dbReference>
<keyword evidence="8" id="KW-1185">Reference proteome</keyword>
<evidence type="ECO:0008006" key="9">
    <source>
        <dbReference type="Google" id="ProtNLM"/>
    </source>
</evidence>
<keyword evidence="3" id="KW-1133">Transmembrane helix</keyword>
<evidence type="ECO:0000256" key="1">
    <source>
        <dbReference type="ARBA" id="ARBA00007387"/>
    </source>
</evidence>
<dbReference type="Pfam" id="PF05705">
    <property type="entry name" value="DUF829"/>
    <property type="match status" value="1"/>
</dbReference>
<protein>
    <recommendedName>
        <fullName evidence="9">Indole-diterpene biosynthesis protein PaxU</fullName>
    </recommendedName>
</protein>
<dbReference type="PANTHER" id="PTHR12265:SF30">
    <property type="entry name" value="TRANSMEMBRANE PROTEIN 53"/>
    <property type="match status" value="1"/>
</dbReference>